<protein>
    <submittedName>
        <fullName evidence="4">CBS domain protein</fullName>
    </submittedName>
</protein>
<feature type="domain" description="CBS" evidence="3">
    <location>
        <begin position="7"/>
        <end position="62"/>
    </location>
</feature>
<dbReference type="AlphaFoldDB" id="A0A543IWZ3"/>
<reference evidence="4 5" key="1">
    <citation type="submission" date="2019-06" db="EMBL/GenBank/DDBJ databases">
        <title>Sequencing the genomes of 1000 actinobacteria strains.</title>
        <authorList>
            <person name="Klenk H.-P."/>
        </authorList>
    </citation>
    <scope>NUCLEOTIDE SEQUENCE [LARGE SCALE GENOMIC DNA]</scope>
    <source>
        <strain evidence="4 5">DSM 43186</strain>
    </source>
</reference>
<keyword evidence="1 2" id="KW-0129">CBS domain</keyword>
<evidence type="ECO:0000256" key="1">
    <source>
        <dbReference type="ARBA" id="ARBA00023122"/>
    </source>
</evidence>
<dbReference type="PANTHER" id="PTHR43080">
    <property type="entry name" value="CBS DOMAIN-CONTAINING PROTEIN CBSX3, MITOCHONDRIAL"/>
    <property type="match status" value="1"/>
</dbReference>
<dbReference type="Gene3D" id="3.10.580.10">
    <property type="entry name" value="CBS-domain"/>
    <property type="match status" value="1"/>
</dbReference>
<feature type="domain" description="CBS" evidence="3">
    <location>
        <begin position="74"/>
        <end position="127"/>
    </location>
</feature>
<dbReference type="InterPro" id="IPR046342">
    <property type="entry name" value="CBS_dom_sf"/>
</dbReference>
<evidence type="ECO:0000256" key="2">
    <source>
        <dbReference type="PROSITE-ProRule" id="PRU00703"/>
    </source>
</evidence>
<dbReference type="PANTHER" id="PTHR43080:SF2">
    <property type="entry name" value="CBS DOMAIN-CONTAINING PROTEIN"/>
    <property type="match status" value="1"/>
</dbReference>
<dbReference type="Pfam" id="PF00571">
    <property type="entry name" value="CBS"/>
    <property type="match status" value="2"/>
</dbReference>
<evidence type="ECO:0000313" key="5">
    <source>
        <dbReference type="Proteomes" id="UP000319213"/>
    </source>
</evidence>
<dbReference type="InterPro" id="IPR000644">
    <property type="entry name" value="CBS_dom"/>
</dbReference>
<keyword evidence="5" id="KW-1185">Reference proteome</keyword>
<organism evidence="4 5">
    <name type="scientific">Thermopolyspora flexuosa</name>
    <dbReference type="NCBI Taxonomy" id="103836"/>
    <lineage>
        <taxon>Bacteria</taxon>
        <taxon>Bacillati</taxon>
        <taxon>Actinomycetota</taxon>
        <taxon>Actinomycetes</taxon>
        <taxon>Streptosporangiales</taxon>
        <taxon>Streptosporangiaceae</taxon>
        <taxon>Thermopolyspora</taxon>
    </lineage>
</organism>
<dbReference type="SMART" id="SM00116">
    <property type="entry name" value="CBS"/>
    <property type="match status" value="2"/>
</dbReference>
<dbReference type="SUPFAM" id="SSF54631">
    <property type="entry name" value="CBS-domain pair"/>
    <property type="match status" value="1"/>
</dbReference>
<gene>
    <name evidence="4" type="ORF">FHX40_1785</name>
</gene>
<dbReference type="InterPro" id="IPR051257">
    <property type="entry name" value="Diverse_CBS-Domain"/>
</dbReference>
<evidence type="ECO:0000259" key="3">
    <source>
        <dbReference type="PROSITE" id="PS51371"/>
    </source>
</evidence>
<proteinExistence type="predicted"/>
<name>A0A543IWZ3_9ACTN</name>
<accession>A0A543IWZ3</accession>
<dbReference type="EMBL" id="VFPQ01000001">
    <property type="protein sequence ID" value="TQM75086.1"/>
    <property type="molecule type" value="Genomic_DNA"/>
</dbReference>
<comment type="caution">
    <text evidence="4">The sequence shown here is derived from an EMBL/GenBank/DDBJ whole genome shotgun (WGS) entry which is preliminary data.</text>
</comment>
<dbReference type="PROSITE" id="PS51371">
    <property type="entry name" value="CBS"/>
    <property type="match status" value="2"/>
</dbReference>
<sequence length="127" mass="13868">MRIGNVYRPEVFGCDADDRLTEVAQRMIEKNVGSLAVLDGDRVIGIITERDLVAALADPQEPGDPAAMTAAAYASTTIKTAHPDEDSRDVAKRMLDEGIRHLPVEEDGRMVGMVSMRDLLALETWAT</sequence>
<evidence type="ECO:0000313" key="4">
    <source>
        <dbReference type="EMBL" id="TQM75086.1"/>
    </source>
</evidence>
<dbReference type="Proteomes" id="UP000319213">
    <property type="component" value="Unassembled WGS sequence"/>
</dbReference>
<dbReference type="OrthoDB" id="9799454at2"/>
<dbReference type="RefSeq" id="WP_142259160.1">
    <property type="nucleotide sequence ID" value="NZ_BMPV01000007.1"/>
</dbReference>